<accession>A0A2T0SPE9</accession>
<dbReference type="Proteomes" id="UP000239494">
    <property type="component" value="Unassembled WGS sequence"/>
</dbReference>
<dbReference type="AlphaFoldDB" id="A0A2T0SPE9"/>
<dbReference type="OrthoDB" id="4555172at2"/>
<dbReference type="EMBL" id="PVTF01000014">
    <property type="protein sequence ID" value="PRY35285.1"/>
    <property type="molecule type" value="Genomic_DNA"/>
</dbReference>
<evidence type="ECO:0000313" key="3">
    <source>
        <dbReference type="Proteomes" id="UP000239494"/>
    </source>
</evidence>
<name>A0A2T0SPE9_9PSEU</name>
<feature type="compositionally biased region" description="Polar residues" evidence="1">
    <location>
        <begin position="132"/>
        <end position="172"/>
    </location>
</feature>
<reference evidence="2 3" key="1">
    <citation type="submission" date="2018-03" db="EMBL/GenBank/DDBJ databases">
        <title>Genomic Encyclopedia of Archaeal and Bacterial Type Strains, Phase II (KMG-II): from individual species to whole genera.</title>
        <authorList>
            <person name="Goeker M."/>
        </authorList>
    </citation>
    <scope>NUCLEOTIDE SEQUENCE [LARGE SCALE GENOMIC DNA]</scope>
    <source>
        <strain evidence="2 3">DSM 44720</strain>
    </source>
</reference>
<feature type="compositionally biased region" description="Basic and acidic residues" evidence="1">
    <location>
        <begin position="173"/>
        <end position="185"/>
    </location>
</feature>
<keyword evidence="3" id="KW-1185">Reference proteome</keyword>
<protein>
    <recommendedName>
        <fullName evidence="4">Helix-turn-helix protein</fullName>
    </recommendedName>
</protein>
<dbReference type="RefSeq" id="WP_146175068.1">
    <property type="nucleotide sequence ID" value="NZ_PVTF01000014.1"/>
</dbReference>
<evidence type="ECO:0000256" key="1">
    <source>
        <dbReference type="SAM" id="MobiDB-lite"/>
    </source>
</evidence>
<sequence length="258" mass="27639">MAPEPEEVELIPEGRFNWERVVRRIEMPKALKLVALLLATTADADGSRVKPGYPLLGAWTGDTERNVGRLVKKLRDLGLLNQVSRGGGRGGEGKTAVYQLTLPSDLLDRVTLLDPDGRVVSRGKQTELPVSPDTQVSGETGSPLEGNNSVSGDIQMSGQSPVDNPNDTTSDVVTDRLTGHFESIDRTPGCPTTKDQPPKRPTPDLDPAQPQHARRAPRAKTISPSTVKCRPHGLAGGAYEDGTPRCALCRRDALGVAS</sequence>
<gene>
    <name evidence="2" type="ORF">CLV43_114203</name>
</gene>
<organism evidence="2 3">
    <name type="scientific">Umezawaea tangerina</name>
    <dbReference type="NCBI Taxonomy" id="84725"/>
    <lineage>
        <taxon>Bacteria</taxon>
        <taxon>Bacillati</taxon>
        <taxon>Actinomycetota</taxon>
        <taxon>Actinomycetes</taxon>
        <taxon>Pseudonocardiales</taxon>
        <taxon>Pseudonocardiaceae</taxon>
        <taxon>Umezawaea</taxon>
    </lineage>
</organism>
<feature type="region of interest" description="Disordered" evidence="1">
    <location>
        <begin position="118"/>
        <end position="244"/>
    </location>
</feature>
<comment type="caution">
    <text evidence="2">The sequence shown here is derived from an EMBL/GenBank/DDBJ whole genome shotgun (WGS) entry which is preliminary data.</text>
</comment>
<evidence type="ECO:0008006" key="4">
    <source>
        <dbReference type="Google" id="ProtNLM"/>
    </source>
</evidence>
<proteinExistence type="predicted"/>
<evidence type="ECO:0000313" key="2">
    <source>
        <dbReference type="EMBL" id="PRY35285.1"/>
    </source>
</evidence>